<name>A0ABR7ALG2_9SPHN</name>
<comment type="caution">
    <text evidence="3">The sequence shown here is derived from an EMBL/GenBank/DDBJ whole genome shotgun (WGS) entry which is preliminary data.</text>
</comment>
<dbReference type="PRINTS" id="PR00625">
    <property type="entry name" value="JDOMAIN"/>
</dbReference>
<keyword evidence="1" id="KW-0812">Transmembrane</keyword>
<organism evidence="3 4">
    <name type="scientific">Sphingomonas albertensis</name>
    <dbReference type="NCBI Taxonomy" id="2762591"/>
    <lineage>
        <taxon>Bacteria</taxon>
        <taxon>Pseudomonadati</taxon>
        <taxon>Pseudomonadota</taxon>
        <taxon>Alphaproteobacteria</taxon>
        <taxon>Sphingomonadales</taxon>
        <taxon>Sphingomonadaceae</taxon>
        <taxon>Sphingomonas</taxon>
    </lineage>
</organism>
<accession>A0ABR7ALG2</accession>
<dbReference type="Proteomes" id="UP000597613">
    <property type="component" value="Unassembled WGS sequence"/>
</dbReference>
<reference evidence="3 4" key="1">
    <citation type="submission" date="2020-08" db="EMBL/GenBank/DDBJ databases">
        <title>Putative novel bacterial strains isolated from necrotic wheat leaf tissues caused by Xanthomonas translucens.</title>
        <authorList>
            <person name="Tambong J.T."/>
        </authorList>
    </citation>
    <scope>NUCLEOTIDE SEQUENCE [LARGE SCALE GENOMIC DNA]</scope>
    <source>
        <strain evidence="4">DOAB 1063</strain>
    </source>
</reference>
<dbReference type="Gene3D" id="1.10.287.110">
    <property type="entry name" value="DnaJ domain"/>
    <property type="match status" value="1"/>
</dbReference>
<dbReference type="RefSeq" id="WP_187503064.1">
    <property type="nucleotide sequence ID" value="NZ_JACONT010000009.1"/>
</dbReference>
<keyword evidence="4" id="KW-1185">Reference proteome</keyword>
<dbReference type="PANTHER" id="PTHR44825">
    <property type="match status" value="1"/>
</dbReference>
<dbReference type="InterPro" id="IPR052763">
    <property type="entry name" value="DnaJ_C4"/>
</dbReference>
<dbReference type="InterPro" id="IPR036869">
    <property type="entry name" value="J_dom_sf"/>
</dbReference>
<dbReference type="SUPFAM" id="SSF46565">
    <property type="entry name" value="Chaperone J-domain"/>
    <property type="match status" value="1"/>
</dbReference>
<feature type="transmembrane region" description="Helical" evidence="1">
    <location>
        <begin position="108"/>
        <end position="129"/>
    </location>
</feature>
<dbReference type="PROSITE" id="PS50076">
    <property type="entry name" value="DNAJ_2"/>
    <property type="match status" value="1"/>
</dbReference>
<keyword evidence="1" id="KW-1133">Transmembrane helix</keyword>
<keyword evidence="1" id="KW-0472">Membrane</keyword>
<evidence type="ECO:0000313" key="3">
    <source>
        <dbReference type="EMBL" id="MBC3941295.1"/>
    </source>
</evidence>
<evidence type="ECO:0000256" key="1">
    <source>
        <dbReference type="SAM" id="Phobius"/>
    </source>
</evidence>
<gene>
    <name evidence="3" type="ORF">H8S47_06285</name>
</gene>
<evidence type="ECO:0000313" key="4">
    <source>
        <dbReference type="Proteomes" id="UP000597613"/>
    </source>
</evidence>
<dbReference type="SMART" id="SM00271">
    <property type="entry name" value="DnaJ"/>
    <property type="match status" value="1"/>
</dbReference>
<proteinExistence type="predicted"/>
<dbReference type="CDD" id="cd06257">
    <property type="entry name" value="DnaJ"/>
    <property type="match status" value="1"/>
</dbReference>
<feature type="domain" description="J" evidence="2">
    <location>
        <begin position="5"/>
        <end position="70"/>
    </location>
</feature>
<dbReference type="PANTHER" id="PTHR44825:SF1">
    <property type="entry name" value="DNAJ HOMOLOG SUBFAMILY C MEMBER 4"/>
    <property type="match status" value="1"/>
</dbReference>
<dbReference type="Pfam" id="PF00226">
    <property type="entry name" value="DnaJ"/>
    <property type="match status" value="1"/>
</dbReference>
<protein>
    <submittedName>
        <fullName evidence="3">DnaJ domain-containing protein</fullName>
    </submittedName>
</protein>
<dbReference type="EMBL" id="JACONT010000009">
    <property type="protein sequence ID" value="MBC3941295.1"/>
    <property type="molecule type" value="Genomic_DNA"/>
</dbReference>
<evidence type="ECO:0000259" key="2">
    <source>
        <dbReference type="PROSITE" id="PS50076"/>
    </source>
</evidence>
<dbReference type="InterPro" id="IPR001623">
    <property type="entry name" value="DnaJ_domain"/>
</dbReference>
<sequence>MTQRDFYQVLGVVREATPADIRAAFVRLVRHHHPDHAPTVSDLTNRLADVQEAYRCLSDPDARERHDRALEDNERRHFARQRSVQRRLRRYDMRHPRLQPTSYRRFRWGPLLIALVSAAIVTRITLTFIG</sequence>